<sequence>MKFSRILIFVSLPLSYMVQAEDYYQVATLIYQQDEIVASPTMVVTANQPSSVLIGDDVRLAVTLTPKADDEIALVAALAVGSEQLTPRLVVKLDQPAMINVDGHRLAFTVTKQP</sequence>
<reference evidence="2 3" key="1">
    <citation type="submission" date="2014-06" db="EMBL/GenBank/DDBJ databases">
        <title>Shewanella sp. YQH10.</title>
        <authorList>
            <person name="Liu Y."/>
            <person name="Zeng R."/>
        </authorList>
    </citation>
    <scope>NUCLEOTIDE SEQUENCE [LARGE SCALE GENOMIC DNA]</scope>
    <source>
        <strain evidence="2 3">YQH10</strain>
    </source>
</reference>
<organism evidence="2 3">
    <name type="scientific">Shewanella mangrovi</name>
    <dbReference type="NCBI Taxonomy" id="1515746"/>
    <lineage>
        <taxon>Bacteria</taxon>
        <taxon>Pseudomonadati</taxon>
        <taxon>Pseudomonadota</taxon>
        <taxon>Gammaproteobacteria</taxon>
        <taxon>Alteromonadales</taxon>
        <taxon>Shewanellaceae</taxon>
        <taxon>Shewanella</taxon>
    </lineage>
</organism>
<accession>A0A094JDG6</accession>
<keyword evidence="1" id="KW-0732">Signal</keyword>
<comment type="caution">
    <text evidence="2">The sequence shown here is derived from an EMBL/GenBank/DDBJ whole genome shotgun (WGS) entry which is preliminary data.</text>
</comment>
<name>A0A094JDG6_9GAMM</name>
<protein>
    <submittedName>
        <fullName evidence="2">Uncharacterized protein</fullName>
    </submittedName>
</protein>
<evidence type="ECO:0000313" key="2">
    <source>
        <dbReference type="EMBL" id="KFZ37935.1"/>
    </source>
</evidence>
<proteinExistence type="predicted"/>
<feature type="chain" id="PRO_5001905145" evidence="1">
    <location>
        <begin position="21"/>
        <end position="114"/>
    </location>
</feature>
<dbReference type="AlphaFoldDB" id="A0A094JDG6"/>
<evidence type="ECO:0000256" key="1">
    <source>
        <dbReference type="SAM" id="SignalP"/>
    </source>
</evidence>
<dbReference type="EMBL" id="JPEO01000004">
    <property type="protein sequence ID" value="KFZ37935.1"/>
    <property type="molecule type" value="Genomic_DNA"/>
</dbReference>
<gene>
    <name evidence="2" type="ORF">HR45_08850</name>
</gene>
<feature type="signal peptide" evidence="1">
    <location>
        <begin position="1"/>
        <end position="20"/>
    </location>
</feature>
<keyword evidence="3" id="KW-1185">Reference proteome</keyword>
<dbReference type="eggNOG" id="ENOG5033FSB">
    <property type="taxonomic scope" value="Bacteria"/>
</dbReference>
<evidence type="ECO:0000313" key="3">
    <source>
        <dbReference type="Proteomes" id="UP000029264"/>
    </source>
</evidence>
<dbReference type="Proteomes" id="UP000029264">
    <property type="component" value="Unassembled WGS sequence"/>
</dbReference>